<dbReference type="AlphaFoldDB" id="A0A2S6MVW2"/>
<protein>
    <recommendedName>
        <fullName evidence="5">HTH tetR-type domain-containing protein</fullName>
    </recommendedName>
</protein>
<keyword evidence="3" id="KW-0804">Transcription</keyword>
<dbReference type="InterPro" id="IPR036271">
    <property type="entry name" value="Tet_transcr_reg_TetR-rel_C_sf"/>
</dbReference>
<keyword evidence="2 4" id="KW-0238">DNA-binding</keyword>
<evidence type="ECO:0000313" key="6">
    <source>
        <dbReference type="EMBL" id="PPQ26478.1"/>
    </source>
</evidence>
<evidence type="ECO:0000256" key="1">
    <source>
        <dbReference type="ARBA" id="ARBA00023015"/>
    </source>
</evidence>
<name>A0A2S6MVW2_9HYPH</name>
<reference evidence="6 7" key="1">
    <citation type="journal article" date="2018" name="Arch. Microbiol.">
        <title>New insights into the metabolic potential of the phototrophic purple bacterium Rhodopila globiformis DSM 161(T) from its draft genome sequence and evidence for a vanadium-dependent nitrogenase.</title>
        <authorList>
            <person name="Imhoff J.F."/>
            <person name="Rahn T."/>
            <person name="Kunzel S."/>
            <person name="Neulinger S.C."/>
        </authorList>
    </citation>
    <scope>NUCLEOTIDE SEQUENCE [LARGE SCALE GENOMIC DNA]</scope>
    <source>
        <strain evidence="6 7">DSM 16996</strain>
    </source>
</reference>
<accession>A0A2S6MVW2</accession>
<dbReference type="Gene3D" id="1.10.10.60">
    <property type="entry name" value="Homeodomain-like"/>
    <property type="match status" value="1"/>
</dbReference>
<dbReference type="PRINTS" id="PR00455">
    <property type="entry name" value="HTHTETR"/>
</dbReference>
<sequence length="218" mass="23737">MTIWSFSQEAAMSKQARTPQAREERVRAIMAAALDQFSHAGFQAARLDDIAAQAGIAKGTVYLYFESKERLLEALVASAIGAPLEAMEKAVAASSAPASDLLRAFGAFMIQAADDPDRRRVMHLVFSEGARFPAIAQFHHREVISRGAALIRAIIARGRASGEFVHDEPERFPQLVFAPALVAAVWLHVFDPIEKLDATGMIAAHTEMLLRALKGEAK</sequence>
<feature type="domain" description="HTH tetR-type" evidence="5">
    <location>
        <begin position="23"/>
        <end position="83"/>
    </location>
</feature>
<dbReference type="Pfam" id="PF00440">
    <property type="entry name" value="TetR_N"/>
    <property type="match status" value="1"/>
</dbReference>
<evidence type="ECO:0000259" key="5">
    <source>
        <dbReference type="PROSITE" id="PS50977"/>
    </source>
</evidence>
<evidence type="ECO:0000256" key="3">
    <source>
        <dbReference type="ARBA" id="ARBA00023163"/>
    </source>
</evidence>
<evidence type="ECO:0000313" key="7">
    <source>
        <dbReference type="Proteomes" id="UP000239089"/>
    </source>
</evidence>
<dbReference type="GO" id="GO:0003700">
    <property type="term" value="F:DNA-binding transcription factor activity"/>
    <property type="evidence" value="ECO:0007669"/>
    <property type="project" value="TreeGrafter"/>
</dbReference>
<dbReference type="GO" id="GO:0000976">
    <property type="term" value="F:transcription cis-regulatory region binding"/>
    <property type="evidence" value="ECO:0007669"/>
    <property type="project" value="TreeGrafter"/>
</dbReference>
<dbReference type="InterPro" id="IPR001647">
    <property type="entry name" value="HTH_TetR"/>
</dbReference>
<dbReference type="InterPro" id="IPR009057">
    <property type="entry name" value="Homeodomain-like_sf"/>
</dbReference>
<dbReference type="EMBL" id="NHSJ01000134">
    <property type="protein sequence ID" value="PPQ26478.1"/>
    <property type="molecule type" value="Genomic_DNA"/>
</dbReference>
<evidence type="ECO:0000256" key="4">
    <source>
        <dbReference type="PROSITE-ProRule" id="PRU00335"/>
    </source>
</evidence>
<dbReference type="SUPFAM" id="SSF48498">
    <property type="entry name" value="Tetracyclin repressor-like, C-terminal domain"/>
    <property type="match status" value="1"/>
</dbReference>
<dbReference type="Proteomes" id="UP000239089">
    <property type="component" value="Unassembled WGS sequence"/>
</dbReference>
<dbReference type="Pfam" id="PF14246">
    <property type="entry name" value="TetR_C_7"/>
    <property type="match status" value="1"/>
</dbReference>
<organism evidence="6 7">
    <name type="scientific">Rhodoblastus sphagnicola</name>
    <dbReference type="NCBI Taxonomy" id="333368"/>
    <lineage>
        <taxon>Bacteria</taxon>
        <taxon>Pseudomonadati</taxon>
        <taxon>Pseudomonadota</taxon>
        <taxon>Alphaproteobacteria</taxon>
        <taxon>Hyphomicrobiales</taxon>
        <taxon>Rhodoblastaceae</taxon>
        <taxon>Rhodoblastus</taxon>
    </lineage>
</organism>
<dbReference type="PROSITE" id="PS50977">
    <property type="entry name" value="HTH_TETR_2"/>
    <property type="match status" value="1"/>
</dbReference>
<dbReference type="PANTHER" id="PTHR30055:SF223">
    <property type="entry name" value="HTH-TYPE TRANSCRIPTIONAL REGULATOR UIDR"/>
    <property type="match status" value="1"/>
</dbReference>
<proteinExistence type="predicted"/>
<dbReference type="InterPro" id="IPR050109">
    <property type="entry name" value="HTH-type_TetR-like_transc_reg"/>
</dbReference>
<dbReference type="PANTHER" id="PTHR30055">
    <property type="entry name" value="HTH-TYPE TRANSCRIPTIONAL REGULATOR RUTR"/>
    <property type="match status" value="1"/>
</dbReference>
<keyword evidence="7" id="KW-1185">Reference proteome</keyword>
<dbReference type="SUPFAM" id="SSF46689">
    <property type="entry name" value="Homeodomain-like"/>
    <property type="match status" value="1"/>
</dbReference>
<evidence type="ECO:0000256" key="2">
    <source>
        <dbReference type="ARBA" id="ARBA00023125"/>
    </source>
</evidence>
<dbReference type="FunFam" id="1.10.10.60:FF:000141">
    <property type="entry name" value="TetR family transcriptional regulator"/>
    <property type="match status" value="1"/>
</dbReference>
<keyword evidence="1" id="KW-0805">Transcription regulation</keyword>
<comment type="caution">
    <text evidence="6">The sequence shown here is derived from an EMBL/GenBank/DDBJ whole genome shotgun (WGS) entry which is preliminary data.</text>
</comment>
<feature type="DNA-binding region" description="H-T-H motif" evidence="4">
    <location>
        <begin position="46"/>
        <end position="65"/>
    </location>
</feature>
<dbReference type="Gene3D" id="1.10.357.10">
    <property type="entry name" value="Tetracycline Repressor, domain 2"/>
    <property type="match status" value="1"/>
</dbReference>
<dbReference type="InterPro" id="IPR039536">
    <property type="entry name" value="TetR_C_Proteobacteria"/>
</dbReference>
<gene>
    <name evidence="6" type="ORF">CCR94_22930</name>
</gene>